<proteinExistence type="inferred from homology"/>
<evidence type="ECO:0000313" key="9">
    <source>
        <dbReference type="EMBL" id="CDQ08743.1"/>
    </source>
</evidence>
<reference evidence="10 13" key="3">
    <citation type="submission" date="2016-07" db="EMBL/GenBank/DDBJ databases">
        <title>Draft genome of a psychrotolerant acidophile Acidithiobacillus ferrivorans strain YL15.</title>
        <authorList>
            <person name="Peng T."/>
            <person name="Ma L."/>
            <person name="Nan M."/>
            <person name="An N."/>
            <person name="Wang M."/>
            <person name="Qiu G."/>
            <person name="Zeng W."/>
        </authorList>
    </citation>
    <scope>NUCLEOTIDE SEQUENCE [LARGE SCALE GENOMIC DNA]</scope>
    <source>
        <strain evidence="10 13">YL15</strain>
    </source>
</reference>
<gene>
    <name evidence="7 9" type="primary">mraZ</name>
    <name evidence="9" type="ORF">AFERRI_100178</name>
    <name evidence="12" type="ORF">AFERRI_50148</name>
    <name evidence="10" type="ORF">BBC27_02630</name>
    <name evidence="11" type="ORF">H2515_14055</name>
</gene>
<dbReference type="Pfam" id="PF02381">
    <property type="entry name" value="MraZ"/>
    <property type="match status" value="2"/>
</dbReference>
<feature type="domain" description="SpoVT-AbrB" evidence="8">
    <location>
        <begin position="85"/>
        <end position="128"/>
    </location>
</feature>
<evidence type="ECO:0000256" key="4">
    <source>
        <dbReference type="ARBA" id="ARBA00023015"/>
    </source>
</evidence>
<dbReference type="GO" id="GO:0005737">
    <property type="term" value="C:cytoplasm"/>
    <property type="evidence" value="ECO:0007669"/>
    <property type="project" value="UniProtKB-UniRule"/>
</dbReference>
<reference evidence="12 14" key="4">
    <citation type="submission" date="2017-03" db="EMBL/GenBank/DDBJ databases">
        <authorList>
            <person name="Regsiter A."/>
            <person name="William W."/>
        </authorList>
    </citation>
    <scope>NUCLEOTIDE SEQUENCE [LARGE SCALE GENOMIC DNA]</scope>
    <source>
        <strain evidence="12">PRJEB5721</strain>
    </source>
</reference>
<dbReference type="EMBL" id="CP059488">
    <property type="protein sequence ID" value="QQD72481.1"/>
    <property type="molecule type" value="Genomic_DNA"/>
</dbReference>
<reference evidence="9" key="1">
    <citation type="submission" date="2014-03" db="EMBL/GenBank/DDBJ databases">
        <authorList>
            <person name="Genoscope - CEA"/>
        </authorList>
    </citation>
    <scope>NUCLEOTIDE SEQUENCE [LARGE SCALE GENOMIC DNA]</scope>
    <source>
        <strain evidence="9">CF27</strain>
    </source>
</reference>
<dbReference type="InterPro" id="IPR007159">
    <property type="entry name" value="SpoVT-AbrB_dom"/>
</dbReference>
<evidence type="ECO:0000259" key="8">
    <source>
        <dbReference type="PROSITE" id="PS51740"/>
    </source>
</evidence>
<reference evidence="9" key="2">
    <citation type="submission" date="2014-07" db="EMBL/GenBank/DDBJ databases">
        <title>Initial genome analysis of the psychrotolerant acidophile Acidithiobacillus ferrivorans CF27: insights into iron and sulfur oxidation pathways and into biofilm formation.</title>
        <authorList>
            <person name="Talla E."/>
            <person name="Hedrich S."/>
            <person name="Mangenot S."/>
            <person name="Ji B."/>
            <person name="Johnson D.B."/>
            <person name="Barbe V."/>
            <person name="Bonnefoy V."/>
        </authorList>
    </citation>
    <scope>NUCLEOTIDE SEQUENCE [LARGE SCALE GENOMIC DNA]</scope>
    <source>
        <strain evidence="9">CF27</strain>
    </source>
</reference>
<dbReference type="CDD" id="cd16321">
    <property type="entry name" value="MraZ_C"/>
    <property type="match status" value="1"/>
</dbReference>
<comment type="subunit">
    <text evidence="7">Forms oligomers.</text>
</comment>
<dbReference type="InterPro" id="IPR020603">
    <property type="entry name" value="MraZ_dom"/>
</dbReference>
<dbReference type="Proteomes" id="UP000093129">
    <property type="component" value="Unassembled WGS sequence"/>
</dbReference>
<dbReference type="CDD" id="cd16320">
    <property type="entry name" value="MraZ_N"/>
    <property type="match status" value="1"/>
</dbReference>
<feature type="domain" description="SpoVT-AbrB" evidence="8">
    <location>
        <begin position="5"/>
        <end position="56"/>
    </location>
</feature>
<protein>
    <recommendedName>
        <fullName evidence="1 7">Transcriptional regulator MraZ</fullName>
    </recommendedName>
</protein>
<keyword evidence="6 7" id="KW-0804">Transcription</keyword>
<comment type="subcellular location">
    <subcellularLocation>
        <location evidence="7">Cytoplasm</location>
        <location evidence="7">Nucleoid</location>
    </subcellularLocation>
</comment>
<evidence type="ECO:0000256" key="5">
    <source>
        <dbReference type="ARBA" id="ARBA00023125"/>
    </source>
</evidence>
<evidence type="ECO:0000313" key="13">
    <source>
        <dbReference type="Proteomes" id="UP000093129"/>
    </source>
</evidence>
<evidence type="ECO:0000313" key="12">
    <source>
        <dbReference type="EMBL" id="SMH66947.1"/>
    </source>
</evidence>
<keyword evidence="4 7" id="KW-0805">Transcription regulation</keyword>
<keyword evidence="3" id="KW-0677">Repeat</keyword>
<dbReference type="PROSITE" id="PS51740">
    <property type="entry name" value="SPOVT_ABRB"/>
    <property type="match status" value="2"/>
</dbReference>
<dbReference type="GO" id="GO:0000976">
    <property type="term" value="F:transcription cis-regulatory region binding"/>
    <property type="evidence" value="ECO:0007669"/>
    <property type="project" value="TreeGrafter"/>
</dbReference>
<dbReference type="Gene3D" id="3.40.1550.20">
    <property type="entry name" value="Transcriptional regulator MraZ domain"/>
    <property type="match status" value="1"/>
</dbReference>
<dbReference type="InterPro" id="IPR035644">
    <property type="entry name" value="MraZ_C"/>
</dbReference>
<organism evidence="9">
    <name type="scientific">Acidithiobacillus ferrivorans</name>
    <dbReference type="NCBI Taxonomy" id="160808"/>
    <lineage>
        <taxon>Bacteria</taxon>
        <taxon>Pseudomonadati</taxon>
        <taxon>Pseudomonadota</taxon>
        <taxon>Acidithiobacillia</taxon>
        <taxon>Acidithiobacillales</taxon>
        <taxon>Acidithiobacillaceae</taxon>
        <taxon>Acidithiobacillus</taxon>
    </lineage>
</organism>
<evidence type="ECO:0000313" key="10">
    <source>
        <dbReference type="EMBL" id="OCB01756.1"/>
    </source>
</evidence>
<dbReference type="PANTHER" id="PTHR34701">
    <property type="entry name" value="TRANSCRIPTIONAL REGULATOR MRAZ"/>
    <property type="match status" value="1"/>
</dbReference>
<comment type="similarity">
    <text evidence="7">Belongs to the MraZ family.</text>
</comment>
<evidence type="ECO:0000313" key="11">
    <source>
        <dbReference type="EMBL" id="QQD72481.1"/>
    </source>
</evidence>
<reference evidence="11 15" key="5">
    <citation type="submission" date="2020-07" db="EMBL/GenBank/DDBJ databases">
        <title>Complete genome sequence analysis of Acidithiobacillus ferrivorans XJFY6S-08 reveals extreme environmental adaptation to alpine acid mine drainage.</title>
        <authorList>
            <person name="Yan L."/>
            <person name="Ni Y."/>
        </authorList>
    </citation>
    <scope>NUCLEOTIDE SEQUENCE [LARGE SCALE GENOMIC DNA]</scope>
    <source>
        <strain evidence="11 15">XJFY6S-08</strain>
    </source>
</reference>
<dbReference type="InterPro" id="IPR035642">
    <property type="entry name" value="MraZ_N"/>
</dbReference>
<sequence>MFRGTHRHSLDSKGRMNVPARFRDWLSAHCDGQLIITIDAQSQEGERCLVAYPLPTWEKVERRIAELPSNNTAARQFQRLFVGQSEELRLDAQGRVLLSPNLRKFAELDKELVLVGQIDKFEIWDAARWDTCQENWLATANGFAGLGDLVL</sequence>
<keyword evidence="2 7" id="KW-0963">Cytoplasm</keyword>
<dbReference type="InterPro" id="IPR038619">
    <property type="entry name" value="MraZ_sf"/>
</dbReference>
<evidence type="ECO:0000256" key="1">
    <source>
        <dbReference type="ARBA" id="ARBA00013860"/>
    </source>
</evidence>
<dbReference type="EMBL" id="MASQ01000128">
    <property type="protein sequence ID" value="OCB01756.1"/>
    <property type="molecule type" value="Genomic_DNA"/>
</dbReference>
<keyword evidence="14" id="KW-1185">Reference proteome</keyword>
<dbReference type="Proteomes" id="UP000193925">
    <property type="component" value="Chromosome AFERRI"/>
</dbReference>
<dbReference type="GO" id="GO:0009295">
    <property type="term" value="C:nucleoid"/>
    <property type="evidence" value="ECO:0007669"/>
    <property type="project" value="UniProtKB-SubCell"/>
</dbReference>
<dbReference type="SUPFAM" id="SSF89447">
    <property type="entry name" value="AbrB/MazE/MraZ-like"/>
    <property type="match status" value="1"/>
</dbReference>
<dbReference type="GO" id="GO:0003700">
    <property type="term" value="F:DNA-binding transcription factor activity"/>
    <property type="evidence" value="ECO:0007669"/>
    <property type="project" value="UniProtKB-UniRule"/>
</dbReference>
<dbReference type="AlphaFoldDB" id="A0A060UPJ7"/>
<dbReference type="Proteomes" id="UP000595420">
    <property type="component" value="Chromosome"/>
</dbReference>
<dbReference type="InterPro" id="IPR003444">
    <property type="entry name" value="MraZ"/>
</dbReference>
<dbReference type="HAMAP" id="MF_01008">
    <property type="entry name" value="MraZ"/>
    <property type="match status" value="1"/>
</dbReference>
<dbReference type="EMBL" id="LT841305">
    <property type="protein sequence ID" value="SMH66947.1"/>
    <property type="molecule type" value="Genomic_DNA"/>
</dbReference>
<evidence type="ECO:0000313" key="14">
    <source>
        <dbReference type="Proteomes" id="UP000193925"/>
    </source>
</evidence>
<evidence type="ECO:0000256" key="7">
    <source>
        <dbReference type="HAMAP-Rule" id="MF_01008"/>
    </source>
</evidence>
<evidence type="ECO:0000256" key="2">
    <source>
        <dbReference type="ARBA" id="ARBA00022490"/>
    </source>
</evidence>
<evidence type="ECO:0000313" key="15">
    <source>
        <dbReference type="Proteomes" id="UP000595420"/>
    </source>
</evidence>
<dbReference type="InterPro" id="IPR037914">
    <property type="entry name" value="SpoVT-AbrB_sf"/>
</dbReference>
<dbReference type="EMBL" id="CCCS020000002">
    <property type="protein sequence ID" value="CDQ08743.1"/>
    <property type="molecule type" value="Genomic_DNA"/>
</dbReference>
<evidence type="ECO:0000256" key="6">
    <source>
        <dbReference type="ARBA" id="ARBA00023163"/>
    </source>
</evidence>
<name>A0A060UPJ7_9PROT</name>
<dbReference type="PANTHER" id="PTHR34701:SF1">
    <property type="entry name" value="TRANSCRIPTIONAL REGULATOR MRAZ"/>
    <property type="match status" value="1"/>
</dbReference>
<accession>A0A060UPJ7</accession>
<dbReference type="GO" id="GO:2000143">
    <property type="term" value="P:negative regulation of DNA-templated transcription initiation"/>
    <property type="evidence" value="ECO:0007669"/>
    <property type="project" value="TreeGrafter"/>
</dbReference>
<dbReference type="NCBIfam" id="TIGR00242">
    <property type="entry name" value="division/cell wall cluster transcriptional repressor MraZ"/>
    <property type="match status" value="1"/>
</dbReference>
<evidence type="ECO:0000256" key="3">
    <source>
        <dbReference type="ARBA" id="ARBA00022737"/>
    </source>
</evidence>
<keyword evidence="5 7" id="KW-0238">DNA-binding</keyword>
<dbReference type="RefSeq" id="WP_035190868.1">
    <property type="nucleotide sequence ID" value="NZ_CCCS020000002.1"/>
</dbReference>